<gene>
    <name evidence="2" type="ORF">SAMN05216470_0616</name>
</gene>
<protein>
    <submittedName>
        <fullName evidence="2">Uncharacterized protein</fullName>
    </submittedName>
</protein>
<dbReference type="EMBL" id="FZRA01000001">
    <property type="protein sequence ID" value="SNU06647.1"/>
    <property type="molecule type" value="Genomic_DNA"/>
</dbReference>
<keyword evidence="1" id="KW-0175">Coiled coil</keyword>
<evidence type="ECO:0000313" key="2">
    <source>
        <dbReference type="EMBL" id="SNU06647.1"/>
    </source>
</evidence>
<organism evidence="2 3">
    <name type="scientific">Streptococcus equinus</name>
    <name type="common">Streptococcus bovis</name>
    <dbReference type="NCBI Taxonomy" id="1335"/>
    <lineage>
        <taxon>Bacteria</taxon>
        <taxon>Bacillati</taxon>
        <taxon>Bacillota</taxon>
        <taxon>Bacilli</taxon>
        <taxon>Lactobacillales</taxon>
        <taxon>Streptococcaceae</taxon>
        <taxon>Streptococcus</taxon>
    </lineage>
</organism>
<evidence type="ECO:0000256" key="1">
    <source>
        <dbReference type="SAM" id="Coils"/>
    </source>
</evidence>
<reference evidence="2 3" key="1">
    <citation type="submission" date="2017-07" db="EMBL/GenBank/DDBJ databases">
        <authorList>
            <person name="Sun Z.S."/>
            <person name="Albrecht U."/>
            <person name="Echele G."/>
            <person name="Lee C.C."/>
        </authorList>
    </citation>
    <scope>NUCLEOTIDE SEQUENCE [LARGE SCALE GENOMIC DNA]</scope>
    <source>
        <strain evidence="2 3">AR3</strain>
    </source>
</reference>
<proteinExistence type="predicted"/>
<sequence length="52" mass="6197">MDVQSLLNRINFLEDKVHRCYAEIEDYEVKIEAYEDALNEFESCLKKSKVRA</sequence>
<name>A0A239R746_STREI</name>
<feature type="coiled-coil region" evidence="1">
    <location>
        <begin position="10"/>
        <end position="44"/>
    </location>
</feature>
<accession>A0A239R746</accession>
<dbReference type="AlphaFoldDB" id="A0A239R746"/>
<evidence type="ECO:0000313" key="3">
    <source>
        <dbReference type="Proteomes" id="UP000214649"/>
    </source>
</evidence>
<dbReference type="Proteomes" id="UP000214649">
    <property type="component" value="Unassembled WGS sequence"/>
</dbReference>